<proteinExistence type="predicted"/>
<gene>
    <name evidence="2" type="ORF">DSM107003_23940</name>
</gene>
<evidence type="ECO:0000313" key="2">
    <source>
        <dbReference type="EMBL" id="RUS96297.1"/>
    </source>
</evidence>
<evidence type="ECO:0000313" key="3">
    <source>
        <dbReference type="Proteomes" id="UP000276103"/>
    </source>
</evidence>
<feature type="region of interest" description="Disordered" evidence="1">
    <location>
        <begin position="1"/>
        <end position="22"/>
    </location>
</feature>
<reference evidence="2 3" key="1">
    <citation type="journal article" date="2019" name="Genome Biol. Evol.">
        <title>Day and night: Metabolic profiles and evolutionary relationships of six axenic non-marine cyanobacteria.</title>
        <authorList>
            <person name="Will S.E."/>
            <person name="Henke P."/>
            <person name="Boedeker C."/>
            <person name="Huang S."/>
            <person name="Brinkmann H."/>
            <person name="Rohde M."/>
            <person name="Jarek M."/>
            <person name="Friedl T."/>
            <person name="Seufert S."/>
            <person name="Schumacher M."/>
            <person name="Overmann J."/>
            <person name="Neumann-Schaal M."/>
            <person name="Petersen J."/>
        </authorList>
    </citation>
    <scope>NUCLEOTIDE SEQUENCE [LARGE SCALE GENOMIC DNA]</scope>
    <source>
        <strain evidence="2 3">SAG 1403-4b</strain>
    </source>
</reference>
<feature type="region of interest" description="Disordered" evidence="1">
    <location>
        <begin position="57"/>
        <end position="84"/>
    </location>
</feature>
<comment type="caution">
    <text evidence="2">The sequence shown here is derived from an EMBL/GenBank/DDBJ whole genome shotgun (WGS) entry which is preliminary data.</text>
</comment>
<keyword evidence="3" id="KW-1185">Reference proteome</keyword>
<protein>
    <submittedName>
        <fullName evidence="2">Uncharacterized protein</fullName>
    </submittedName>
</protein>
<dbReference type="Proteomes" id="UP000276103">
    <property type="component" value="Unassembled WGS sequence"/>
</dbReference>
<feature type="compositionally biased region" description="Polar residues" evidence="1">
    <location>
        <begin position="57"/>
        <end position="68"/>
    </location>
</feature>
<dbReference type="EMBL" id="RSCM01000007">
    <property type="protein sequence ID" value="RUS96297.1"/>
    <property type="molecule type" value="Genomic_DNA"/>
</dbReference>
<sequence length="130" mass="14727">MEQKRVNHLEQIPPEDWGKTPTSIKKVVEEMAQRIEQREQQLTKVLTVQEQLLEKINITSKNSSSPASSDLPGFGKKLPKKQKSCKKLEGQLGYQGNSRNLYPIKKLSSIIDYHPEECANCGATLVCLYL</sequence>
<organism evidence="2 3">
    <name type="scientific">Trichormus variabilis SAG 1403-4b</name>
    <dbReference type="NCBI Taxonomy" id="447716"/>
    <lineage>
        <taxon>Bacteria</taxon>
        <taxon>Bacillati</taxon>
        <taxon>Cyanobacteriota</taxon>
        <taxon>Cyanophyceae</taxon>
        <taxon>Nostocales</taxon>
        <taxon>Nostocaceae</taxon>
        <taxon>Trichormus</taxon>
    </lineage>
</organism>
<name>A0A433UR74_ANAVA</name>
<dbReference type="OrthoDB" id="451853at2"/>
<accession>A0A433UR74</accession>
<dbReference type="RefSeq" id="WP_127054175.1">
    <property type="nucleotide sequence ID" value="NZ_RSCM01000007.1"/>
</dbReference>
<evidence type="ECO:0000256" key="1">
    <source>
        <dbReference type="SAM" id="MobiDB-lite"/>
    </source>
</evidence>
<dbReference type="AlphaFoldDB" id="A0A433UR74"/>